<dbReference type="EMBL" id="CAJHUB010000769">
    <property type="protein sequence ID" value="CAD7689240.1"/>
    <property type="molecule type" value="Genomic_DNA"/>
</dbReference>
<dbReference type="AlphaFoldDB" id="A0A811ZKV1"/>
<comment type="caution">
    <text evidence="2">The sequence shown here is derived from an EMBL/GenBank/DDBJ whole genome shotgun (WGS) entry which is preliminary data.</text>
</comment>
<name>A0A811ZKV1_NYCPR</name>
<accession>A0A811ZKV1</accession>
<evidence type="ECO:0000256" key="1">
    <source>
        <dbReference type="SAM" id="MobiDB-lite"/>
    </source>
</evidence>
<protein>
    <submittedName>
        <fullName evidence="2">(raccoon dog) hypothetical protein</fullName>
    </submittedName>
</protein>
<gene>
    <name evidence="2" type="ORF">NYPRO_LOCUS22034</name>
</gene>
<evidence type="ECO:0000313" key="3">
    <source>
        <dbReference type="Proteomes" id="UP000645828"/>
    </source>
</evidence>
<feature type="compositionally biased region" description="Gly residues" evidence="1">
    <location>
        <begin position="1"/>
        <end position="10"/>
    </location>
</feature>
<evidence type="ECO:0000313" key="2">
    <source>
        <dbReference type="EMBL" id="CAD7689240.1"/>
    </source>
</evidence>
<feature type="region of interest" description="Disordered" evidence="1">
    <location>
        <begin position="1"/>
        <end position="29"/>
    </location>
</feature>
<organism evidence="2 3">
    <name type="scientific">Nyctereutes procyonoides</name>
    <name type="common">Raccoon dog</name>
    <name type="synonym">Canis procyonoides</name>
    <dbReference type="NCBI Taxonomy" id="34880"/>
    <lineage>
        <taxon>Eukaryota</taxon>
        <taxon>Metazoa</taxon>
        <taxon>Chordata</taxon>
        <taxon>Craniata</taxon>
        <taxon>Vertebrata</taxon>
        <taxon>Euteleostomi</taxon>
        <taxon>Mammalia</taxon>
        <taxon>Eutheria</taxon>
        <taxon>Laurasiatheria</taxon>
        <taxon>Carnivora</taxon>
        <taxon>Caniformia</taxon>
        <taxon>Canidae</taxon>
        <taxon>Nyctereutes</taxon>
    </lineage>
</organism>
<keyword evidence="3" id="KW-1185">Reference proteome</keyword>
<proteinExistence type="predicted"/>
<sequence>MLRGGPGLSGGDPVSHQKDKKKKKSRTTVSVCDLNPRTGRFWVTHKQMKLYITNRGRELQRKGSPCLPVRPITPHAPWVPFRCQTREHIGQKQCVFPQRKISSPKTASDCRKPGIVPKVRDRAKTYHFSFFGWPLLSLKSRREALSSLVSRHRRLSDQNVPQALKRKGIPAPARTWMNLDDMMLGGITSPRRTNRV</sequence>
<dbReference type="Proteomes" id="UP000645828">
    <property type="component" value="Unassembled WGS sequence"/>
</dbReference>
<reference evidence="2" key="1">
    <citation type="submission" date="2020-12" db="EMBL/GenBank/DDBJ databases">
        <authorList>
            <consortium name="Molecular Ecology Group"/>
        </authorList>
    </citation>
    <scope>NUCLEOTIDE SEQUENCE</scope>
    <source>
        <strain evidence="2">TBG_1078</strain>
    </source>
</reference>